<evidence type="ECO:0000313" key="2">
    <source>
        <dbReference type="Proteomes" id="UP000189701"/>
    </source>
</evidence>
<dbReference type="Proteomes" id="UP000189701">
    <property type="component" value="Unplaced"/>
</dbReference>
<evidence type="ECO:0000256" key="1">
    <source>
        <dbReference type="SAM" id="MobiDB-lite"/>
    </source>
</evidence>
<protein>
    <submittedName>
        <fullName evidence="3">Uncharacterized protein LOC104239898 isoform X1</fullName>
    </submittedName>
</protein>
<sequence length="126" mass="14113">MNSQPFASQNTIPLKPPNIIHHNPPLDDLENSTSFKDKLMESNPMDFAPTIEQEEILYTTNSTEDKEIVHDPEGQIHQPTATNGDNEAEWIVVSFNKKKNQGRRFPPQPTINQVKSSHGPGAPEAE</sequence>
<feature type="region of interest" description="Disordered" evidence="1">
    <location>
        <begin position="1"/>
        <end position="30"/>
    </location>
</feature>
<reference evidence="2" key="1">
    <citation type="journal article" date="2013" name="Genome Biol.">
        <title>Reference genomes and transcriptomes of Nicotiana sylvestris and Nicotiana tomentosiformis.</title>
        <authorList>
            <person name="Sierro N."/>
            <person name="Battey J.N."/>
            <person name="Ouadi S."/>
            <person name="Bovet L."/>
            <person name="Goepfert S."/>
            <person name="Bakaher N."/>
            <person name="Peitsch M.C."/>
            <person name="Ivanov N.V."/>
        </authorList>
    </citation>
    <scope>NUCLEOTIDE SEQUENCE [LARGE SCALE GENOMIC DNA]</scope>
</reference>
<reference evidence="3" key="2">
    <citation type="submission" date="2025-08" db="UniProtKB">
        <authorList>
            <consortium name="RefSeq"/>
        </authorList>
    </citation>
    <scope>IDENTIFICATION</scope>
    <source>
        <tissue evidence="3">Leaf</tissue>
    </source>
</reference>
<feature type="compositionally biased region" description="Polar residues" evidence="1">
    <location>
        <begin position="1"/>
        <end position="12"/>
    </location>
</feature>
<evidence type="ECO:0000313" key="3">
    <source>
        <dbReference type="RefSeq" id="XP_009792936.1"/>
    </source>
</evidence>
<dbReference type="AlphaFoldDB" id="A0A1U7XTH9"/>
<feature type="region of interest" description="Disordered" evidence="1">
    <location>
        <begin position="97"/>
        <end position="126"/>
    </location>
</feature>
<gene>
    <name evidence="3" type="primary">LOC104239898</name>
</gene>
<accession>A0A1U7XTH9</accession>
<dbReference type="RefSeq" id="XP_009792936.1">
    <property type="nucleotide sequence ID" value="XM_009794634.1"/>
</dbReference>
<name>A0A1U7XTH9_NICSY</name>
<keyword evidence="2" id="KW-1185">Reference proteome</keyword>
<proteinExistence type="predicted"/>
<organism evidence="2 3">
    <name type="scientific">Nicotiana sylvestris</name>
    <name type="common">Wood tobacco</name>
    <name type="synonym">South American tobacco</name>
    <dbReference type="NCBI Taxonomy" id="4096"/>
    <lineage>
        <taxon>Eukaryota</taxon>
        <taxon>Viridiplantae</taxon>
        <taxon>Streptophyta</taxon>
        <taxon>Embryophyta</taxon>
        <taxon>Tracheophyta</taxon>
        <taxon>Spermatophyta</taxon>
        <taxon>Magnoliopsida</taxon>
        <taxon>eudicotyledons</taxon>
        <taxon>Gunneridae</taxon>
        <taxon>Pentapetalae</taxon>
        <taxon>asterids</taxon>
        <taxon>lamiids</taxon>
        <taxon>Solanales</taxon>
        <taxon>Solanaceae</taxon>
        <taxon>Nicotianoideae</taxon>
        <taxon>Nicotianeae</taxon>
        <taxon>Nicotiana</taxon>
    </lineage>
</organism>